<comment type="caution">
    <text evidence="2">The sequence shown here is derived from an EMBL/GenBank/DDBJ whole genome shotgun (WGS) entry which is preliminary data.</text>
</comment>
<feature type="non-terminal residue" evidence="2">
    <location>
        <position position="43"/>
    </location>
</feature>
<feature type="domain" description="Anthranilate synthase component I N-terminal" evidence="1">
    <location>
        <begin position="4"/>
        <end position="42"/>
    </location>
</feature>
<evidence type="ECO:0000259" key="1">
    <source>
        <dbReference type="Pfam" id="PF04715"/>
    </source>
</evidence>
<reference evidence="2" key="1">
    <citation type="journal article" date="2014" name="Front. Microbiol.">
        <title>High frequency of phylogenetically diverse reductive dehalogenase-homologous genes in deep subseafloor sedimentary metagenomes.</title>
        <authorList>
            <person name="Kawai M."/>
            <person name="Futagami T."/>
            <person name="Toyoda A."/>
            <person name="Takaki Y."/>
            <person name="Nishi S."/>
            <person name="Hori S."/>
            <person name="Arai W."/>
            <person name="Tsubouchi T."/>
            <person name="Morono Y."/>
            <person name="Uchiyama I."/>
            <person name="Ito T."/>
            <person name="Fujiyama A."/>
            <person name="Inagaki F."/>
            <person name="Takami H."/>
        </authorList>
    </citation>
    <scope>NUCLEOTIDE SEQUENCE</scope>
    <source>
        <strain evidence="2">Expedition CK06-06</strain>
    </source>
</reference>
<dbReference type="AlphaFoldDB" id="X0T2F3"/>
<sequence>MDPHKLGRYSFIGSSPFLVFSSRGNEITITRDTEQSRLSGNPF</sequence>
<proteinExistence type="predicted"/>
<gene>
    <name evidence="2" type="ORF">S01H1_22277</name>
</gene>
<organism evidence="2">
    <name type="scientific">marine sediment metagenome</name>
    <dbReference type="NCBI Taxonomy" id="412755"/>
    <lineage>
        <taxon>unclassified sequences</taxon>
        <taxon>metagenomes</taxon>
        <taxon>ecological metagenomes</taxon>
    </lineage>
</organism>
<protein>
    <recommendedName>
        <fullName evidence="1">Anthranilate synthase component I N-terminal domain-containing protein</fullName>
    </recommendedName>
</protein>
<dbReference type="InterPro" id="IPR006805">
    <property type="entry name" value="Anth_synth_I_N"/>
</dbReference>
<dbReference type="Pfam" id="PF04715">
    <property type="entry name" value="Anth_synt_I_N"/>
    <property type="match status" value="1"/>
</dbReference>
<accession>X0T2F3</accession>
<evidence type="ECO:0000313" key="2">
    <source>
        <dbReference type="EMBL" id="GAF87673.1"/>
    </source>
</evidence>
<name>X0T2F3_9ZZZZ</name>
<dbReference type="EMBL" id="BARS01012536">
    <property type="protein sequence ID" value="GAF87673.1"/>
    <property type="molecule type" value="Genomic_DNA"/>
</dbReference>